<dbReference type="EMBL" id="ANAH02000004">
    <property type="protein sequence ID" value="EPX64284.1"/>
    <property type="molecule type" value="Genomic_DNA"/>
</dbReference>
<evidence type="ECO:0000313" key="2">
    <source>
        <dbReference type="Proteomes" id="UP000011682"/>
    </source>
</evidence>
<organism evidence="1 2">
    <name type="scientific">Cystobacter fuscus (strain ATCC 25194 / DSM 2262 / NBRC 100088 / M29)</name>
    <dbReference type="NCBI Taxonomy" id="1242864"/>
    <lineage>
        <taxon>Bacteria</taxon>
        <taxon>Pseudomonadati</taxon>
        <taxon>Myxococcota</taxon>
        <taxon>Myxococcia</taxon>
        <taxon>Myxococcales</taxon>
        <taxon>Cystobacterineae</taxon>
        <taxon>Archangiaceae</taxon>
        <taxon>Cystobacter</taxon>
    </lineage>
</organism>
<comment type="caution">
    <text evidence="1">The sequence shown here is derived from an EMBL/GenBank/DDBJ whole genome shotgun (WGS) entry which is preliminary data.</text>
</comment>
<dbReference type="Proteomes" id="UP000011682">
    <property type="component" value="Unassembled WGS sequence"/>
</dbReference>
<dbReference type="InterPro" id="IPR011518">
    <property type="entry name" value="Transposase_36"/>
</dbReference>
<reference evidence="1" key="1">
    <citation type="submission" date="2013-05" db="EMBL/GenBank/DDBJ databases">
        <title>Genome assembly of Cystobacter fuscus DSM 2262.</title>
        <authorList>
            <person name="Sharma G."/>
            <person name="Khatri I."/>
            <person name="Kaur C."/>
            <person name="Mayilraj S."/>
            <person name="Subramanian S."/>
        </authorList>
    </citation>
    <scope>NUCLEOTIDE SEQUENCE [LARGE SCALE GENOMIC DNA]</scope>
    <source>
        <strain evidence="1">DSM 2262</strain>
    </source>
</reference>
<proteinExistence type="predicted"/>
<gene>
    <name evidence="1" type="ORF">D187_005418</name>
</gene>
<dbReference type="Pfam" id="PF07592">
    <property type="entry name" value="DDE_Tnp_ISAZ013"/>
    <property type="match status" value="1"/>
</dbReference>
<dbReference type="AlphaFoldDB" id="S9QSK5"/>
<dbReference type="eggNOG" id="COG1609">
    <property type="taxonomic scope" value="Bacteria"/>
</dbReference>
<evidence type="ECO:0000313" key="1">
    <source>
        <dbReference type="EMBL" id="EPX64284.1"/>
    </source>
</evidence>
<dbReference type="NCBIfam" id="NF033519">
    <property type="entry name" value="transpos_ISAzo13"/>
    <property type="match status" value="1"/>
</dbReference>
<name>S9QSK5_CYSF2</name>
<dbReference type="RefSeq" id="WP_002631126.1">
    <property type="nucleotide sequence ID" value="NZ_ANAH02000004.1"/>
</dbReference>
<keyword evidence="2" id="KW-1185">Reference proteome</keyword>
<protein>
    <submittedName>
        <fullName evidence="1">Mobile element protein</fullName>
    </submittedName>
</protein>
<sequence length="400" mass="44468">METVIRTKYEAISPVLDERARRLWAAAESQAIGYGGDAIVSAATGLARATIRAGRAELEQGVTATKRVRQPGAGRPNIERTQLGVKKALERLVSPLTRGDPMAPLRWTCKSKAHLADALSKEGFSVSATTVGHLLHELGYSLQAMRKSQEGTSHPDRNAQFEHINEMAADFQQRNQPVISVDTKKKELVGDFKNAGQEWQPKKTPEKVQVHDFPDDAIGKAIPHGVYDMARNEAWVSIGLDHDTPAFAVASIRQWWRTMGLQSYPHATELLITADAGGSNGYRPRAWKLELQRFADETGLHISVCHFPPGTSKWNKIEHRLFCHITQNWRGRPLISYATIVNLIGSTHTATGLHVKARLDRKGYPTGGKISNAEVKRLALKKSKFHGEWNYEISPRKLAN</sequence>
<dbReference type="OrthoDB" id="8782691at2"/>
<accession>S9QSK5</accession>